<dbReference type="InterPro" id="IPR047187">
    <property type="entry name" value="SF1_C_Upf1"/>
</dbReference>
<feature type="domain" description="DNA2/NAM7 helicase-like C-terminal" evidence="2">
    <location>
        <begin position="845"/>
        <end position="1081"/>
    </location>
</feature>
<dbReference type="PANTHER" id="PTHR10887:SF495">
    <property type="entry name" value="HELICASE SENATAXIN ISOFORM X1-RELATED"/>
    <property type="match status" value="1"/>
</dbReference>
<evidence type="ECO:0000313" key="3">
    <source>
        <dbReference type="EMBL" id="PVZ64504.1"/>
    </source>
</evidence>
<dbReference type="PANTHER" id="PTHR10887">
    <property type="entry name" value="DNA2/NAM7 HELICASE FAMILY"/>
    <property type="match status" value="1"/>
</dbReference>
<dbReference type="SUPFAM" id="SSF52540">
    <property type="entry name" value="P-loop containing nucleoside triphosphate hydrolases"/>
    <property type="match status" value="1"/>
</dbReference>
<evidence type="ECO:0000313" key="4">
    <source>
        <dbReference type="Proteomes" id="UP000244906"/>
    </source>
</evidence>
<evidence type="ECO:0000259" key="2">
    <source>
        <dbReference type="Pfam" id="PF13087"/>
    </source>
</evidence>
<reference evidence="3 4" key="1">
    <citation type="submission" date="2018-04" db="EMBL/GenBank/DDBJ databases">
        <title>Thalassorhabdus spongiae gen. nov., sp. nov., isolated from a marine sponge in South-West Iceland.</title>
        <authorList>
            <person name="Knobloch S."/>
            <person name="Daussin A."/>
            <person name="Johannsson R."/>
            <person name="Marteinsson V.T."/>
        </authorList>
    </citation>
    <scope>NUCLEOTIDE SEQUENCE [LARGE SCALE GENOMIC DNA]</scope>
    <source>
        <strain evidence="3 4">Hp12</strain>
    </source>
</reference>
<accession>A0A2V1GP75</accession>
<dbReference type="InterPro" id="IPR027417">
    <property type="entry name" value="P-loop_NTPase"/>
</dbReference>
<dbReference type="OrthoDB" id="9757917at2"/>
<evidence type="ECO:0000259" key="1">
    <source>
        <dbReference type="Pfam" id="PF13086"/>
    </source>
</evidence>
<dbReference type="InterPro" id="IPR045055">
    <property type="entry name" value="DNA2/NAM7-like"/>
</dbReference>
<keyword evidence="4" id="KW-1185">Reference proteome</keyword>
<comment type="caution">
    <text evidence="3">The sequence shown here is derived from an EMBL/GenBank/DDBJ whole genome shotgun (WGS) entry which is preliminary data.</text>
</comment>
<proteinExistence type="predicted"/>
<dbReference type="Gene3D" id="3.40.50.300">
    <property type="entry name" value="P-loop containing nucleotide triphosphate hydrolases"/>
    <property type="match status" value="3"/>
</dbReference>
<feature type="domain" description="DNA2/NAM7 helicase helicase" evidence="1">
    <location>
        <begin position="425"/>
        <end position="826"/>
    </location>
</feature>
<sequence>MKLGEFQVKQPQILHLEASSNNKLDRKKWQISEEVQLLEDAGSVYLSQGDQLLEVITDDMANLQRKAGQQSILWYLAKTKKNYLFIRGTLIVDAPVQMDFDIGIDSRVTKQLLDAQEIGSDSIAKATQWFNEEFLLQGTEHARLFTCFYAQNRTRSLQIQGRNYKATLEGLDGFWLISKLNRSVAGNVSLKLLQGRINFVDNSVAAQLKNPTHKKQLNELVNSHGSYMQLWRQYNDAEWSLEVSHARELGSIKYEEKGIHEGKLLHWDFIVRPEQAEQFIEKLQNIAKEDNAPLKKITLEVTPCLPDWLDNEVIIQESGLGEDKKDKKPWLCNFVAYEDGILTLKVDAKRDREPHNAGFISLSMHGYRKVRQRREDAINLINSRGNPMPQLHFLLEGVPVPYEEQRKQRSLSPEAKKRFKGPATKKQKEALYVALNTPDVALIIGPPGTGKTQVITALQVRLAEVMKDVPVQHMTLLTSFQHDAVDNMQERSNVFGLPAIKKGGKRDRDNDANDPLVTWCQDKAVLLESKLEKLINNEPAFLSVKSLEKCLVRLRVTRTDSDEKHGLVNDINISLDKLAEHQIRLSPEVQERWNEAAKDLLSSKAFVKLTNSNSALLRNVRALRVTEVSFMDDGKQQSWRLLDSLKMHQHVIPSEHLAVLTETASLQHATDNKLKQLKHVKNRLLEQLLPDYRPKNIQQVLDEALCKLLDDINEDIRDNVSKHHSLGYLQVLAEYLSALRYSPRRMESAVETYAAVLAATCQQSASRQMANVKDVEHTSQIQFNSVIVDEAARANPLDLMVPIAMGDKRIVLVGDHRQLPHLIQSKVEDELDDEFELSQVQQEMLDQSMFERLMKTFLKLEKEHNQPQRVVMLDTQFRMHPVLGDFVSRNFYERHGLDAVKSILSEDLFSHSVAKFDGKLCGWINVNASRGRAYKKHGSLQRDAEAEEIARYAKEILEGSPELSVGVITFYSAQVNKILVEMEKISLTEKRDDQYRIKQEWLTLTDDSGAHHERFRVGTVDAFQGKEFDVVLLSIVRGAPPQQLNMQDEKALNQAYGFLRLDNRLNVAMSRQKNLLIAFGDIDLATHPATEEVVPALFAFHQLCESEHGSVFK</sequence>
<dbReference type="RefSeq" id="WP_116688807.1">
    <property type="nucleotide sequence ID" value="NZ_CAWNYD010000012.1"/>
</dbReference>
<dbReference type="Pfam" id="PF13087">
    <property type="entry name" value="AAA_12"/>
    <property type="match status" value="1"/>
</dbReference>
<dbReference type="Pfam" id="PF13086">
    <property type="entry name" value="AAA_11"/>
    <property type="match status" value="1"/>
</dbReference>
<dbReference type="InterPro" id="IPR041677">
    <property type="entry name" value="DNA2/NAM7_AAA_11"/>
</dbReference>
<dbReference type="AlphaFoldDB" id="A0A2V1GP75"/>
<dbReference type="Proteomes" id="UP000244906">
    <property type="component" value="Unassembled WGS sequence"/>
</dbReference>
<dbReference type="CDD" id="cd18808">
    <property type="entry name" value="SF1_C_Upf1"/>
    <property type="match status" value="1"/>
</dbReference>
<protein>
    <recommendedName>
        <fullName evidence="5">AAA+ ATPase domain-containing protein</fullName>
    </recommendedName>
</protein>
<dbReference type="EMBL" id="QDDL01000012">
    <property type="protein sequence ID" value="PVZ64504.1"/>
    <property type="molecule type" value="Genomic_DNA"/>
</dbReference>
<name>A0A2V1GP75_9GAMM</name>
<dbReference type="GO" id="GO:0004386">
    <property type="term" value="F:helicase activity"/>
    <property type="evidence" value="ECO:0007669"/>
    <property type="project" value="InterPro"/>
</dbReference>
<evidence type="ECO:0008006" key="5">
    <source>
        <dbReference type="Google" id="ProtNLM"/>
    </source>
</evidence>
<dbReference type="InterPro" id="IPR041679">
    <property type="entry name" value="DNA2/NAM7-like_C"/>
</dbReference>
<gene>
    <name evidence="3" type="ORF">DC094_19520</name>
</gene>
<organism evidence="3 4">
    <name type="scientific">Pelagibaculum spongiae</name>
    <dbReference type="NCBI Taxonomy" id="2080658"/>
    <lineage>
        <taxon>Bacteria</taxon>
        <taxon>Pseudomonadati</taxon>
        <taxon>Pseudomonadota</taxon>
        <taxon>Gammaproteobacteria</taxon>
        <taxon>Oceanospirillales</taxon>
        <taxon>Pelagibaculum</taxon>
    </lineage>
</organism>